<dbReference type="PANTHER" id="PTHR43053:SF3">
    <property type="entry name" value="ALPHA-GALACTOSIDASE C-RELATED"/>
    <property type="match status" value="1"/>
</dbReference>
<dbReference type="SUPFAM" id="SSF51445">
    <property type="entry name" value="(Trans)glycosidases"/>
    <property type="match status" value="1"/>
</dbReference>
<dbReference type="InterPro" id="IPR050985">
    <property type="entry name" value="Alpha-glycosidase_related"/>
</dbReference>
<dbReference type="Pfam" id="PF02065">
    <property type="entry name" value="Melibiase"/>
    <property type="match status" value="1"/>
</dbReference>
<sequence>MQTIKTEFMTAADSFVRQADGQMSKQAVVKSDWQGEEIFFRVWNEGDQPVTVKELVLFKGAWPFTADTRFYGEGYSKLSQYGGTIGEPRMIGGYDDRKHYKMPATDGFFTAYHFVLLSPGSEEEGYLLLGFTSCKRFTGEIRLADGHFEIVLDGEQLVLEPGQSWELESFAIDFDQEREALLERYAAAIKQHHPMLPTASIPNGWCSWYCFGPEVTEQNIFDNMEAIAKQVPQLKYIQIDDGYQAYMGDWLSPGASFSDMQALCQQIKRAGFEPAIWVAPFIAQAESAVFREHPDWFIQDDNGQPLASNAITFGGWRNGPWYMLDGTHPGAQNYLRHVFRTMREEWGSHYFKLDANMWGAIPGGRRFDPKASKVEAYRRGMAAVLEGAGEDSFLLGCNAPMWPSLGTVHGMRVTNDIERHWSSVTGLAYEGFHRNWQHNRLWVNDPDCLVLENKVISVVNPDGTIRQTSTPLSEDEFQFHAAYVVATGGMVLSGDDLAAISANKLEMLKKAASTRNIAAKFEDDRFIIGVVSEPERTLYCLFNWGDEPQTLTIQLTQPGRMEDFWSGQQLGQYQGPFTLDGMAPHSARIIACYPST</sequence>
<protein>
    <submittedName>
        <fullName evidence="3">Alpha-galactosidase</fullName>
    </submittedName>
</protein>
<dbReference type="EMBL" id="CP091430">
    <property type="protein sequence ID" value="UVI30607.1"/>
    <property type="molecule type" value="Genomic_DNA"/>
</dbReference>
<keyword evidence="2" id="KW-0326">Glycosidase</keyword>
<accession>A0ABY5S9J2</accession>
<name>A0ABY5S9J2_9BACL</name>
<gene>
    <name evidence="3" type="ORF">L1F29_01645</name>
</gene>
<dbReference type="RefSeq" id="WP_258386672.1">
    <property type="nucleotide sequence ID" value="NZ_CP091430.1"/>
</dbReference>
<reference evidence="3" key="1">
    <citation type="submission" date="2022-01" db="EMBL/GenBank/DDBJ databases">
        <title>Paenibacillus spongiae sp. nov., isolated from marine sponge.</title>
        <authorList>
            <person name="Li Z."/>
            <person name="Zhang M."/>
        </authorList>
    </citation>
    <scope>NUCLEOTIDE SEQUENCE</scope>
    <source>
        <strain evidence="3">PHS-Z3</strain>
    </source>
</reference>
<keyword evidence="1" id="KW-0378">Hydrolase</keyword>
<evidence type="ECO:0000256" key="2">
    <source>
        <dbReference type="ARBA" id="ARBA00023295"/>
    </source>
</evidence>
<keyword evidence="4" id="KW-1185">Reference proteome</keyword>
<dbReference type="Proteomes" id="UP001057877">
    <property type="component" value="Chromosome"/>
</dbReference>
<dbReference type="InterPro" id="IPR002252">
    <property type="entry name" value="Glyco_hydro_36"/>
</dbReference>
<dbReference type="InterPro" id="IPR013785">
    <property type="entry name" value="Aldolase_TIM"/>
</dbReference>
<evidence type="ECO:0000313" key="3">
    <source>
        <dbReference type="EMBL" id="UVI30607.1"/>
    </source>
</evidence>
<dbReference type="CDD" id="cd14791">
    <property type="entry name" value="GH36"/>
    <property type="match status" value="1"/>
</dbReference>
<dbReference type="InterPro" id="IPR017853">
    <property type="entry name" value="GH"/>
</dbReference>
<dbReference type="PANTHER" id="PTHR43053">
    <property type="entry name" value="GLYCOSIDASE FAMILY 31"/>
    <property type="match status" value="1"/>
</dbReference>
<evidence type="ECO:0000313" key="4">
    <source>
        <dbReference type="Proteomes" id="UP001057877"/>
    </source>
</evidence>
<organism evidence="3 4">
    <name type="scientific">Paenibacillus spongiae</name>
    <dbReference type="NCBI Taxonomy" id="2909671"/>
    <lineage>
        <taxon>Bacteria</taxon>
        <taxon>Bacillati</taxon>
        <taxon>Bacillota</taxon>
        <taxon>Bacilli</taxon>
        <taxon>Bacillales</taxon>
        <taxon>Paenibacillaceae</taxon>
        <taxon>Paenibacillus</taxon>
    </lineage>
</organism>
<evidence type="ECO:0000256" key="1">
    <source>
        <dbReference type="ARBA" id="ARBA00022801"/>
    </source>
</evidence>
<dbReference type="Gene3D" id="3.20.20.70">
    <property type="entry name" value="Aldolase class I"/>
    <property type="match status" value="1"/>
</dbReference>
<proteinExistence type="predicted"/>